<keyword evidence="2 3" id="KW-0808">Transferase</keyword>
<dbReference type="InterPro" id="IPR027417">
    <property type="entry name" value="P-loop_NTPase"/>
</dbReference>
<dbReference type="SUPFAM" id="SSF52540">
    <property type="entry name" value="P-loop containing nucleoside triphosphate hydrolases"/>
    <property type="match status" value="1"/>
</dbReference>
<keyword evidence="6" id="KW-1185">Reference proteome</keyword>
<accession>A0ABN9LK42</accession>
<proteinExistence type="inferred from homology"/>
<dbReference type="InterPro" id="IPR000863">
    <property type="entry name" value="Sulfotransferase_dom"/>
</dbReference>
<dbReference type="Proteomes" id="UP001176940">
    <property type="component" value="Unassembled WGS sequence"/>
</dbReference>
<dbReference type="PANTHER" id="PTHR11783">
    <property type="entry name" value="SULFOTRANSFERASE SULT"/>
    <property type="match status" value="1"/>
</dbReference>
<reference evidence="5" key="1">
    <citation type="submission" date="2023-07" db="EMBL/GenBank/DDBJ databases">
        <authorList>
            <person name="Stuckert A."/>
        </authorList>
    </citation>
    <scope>NUCLEOTIDE SEQUENCE</scope>
</reference>
<name>A0ABN9LK42_9NEOB</name>
<organism evidence="5 6">
    <name type="scientific">Ranitomeya imitator</name>
    <name type="common">mimic poison frog</name>
    <dbReference type="NCBI Taxonomy" id="111125"/>
    <lineage>
        <taxon>Eukaryota</taxon>
        <taxon>Metazoa</taxon>
        <taxon>Chordata</taxon>
        <taxon>Craniata</taxon>
        <taxon>Vertebrata</taxon>
        <taxon>Euteleostomi</taxon>
        <taxon>Amphibia</taxon>
        <taxon>Batrachia</taxon>
        <taxon>Anura</taxon>
        <taxon>Neobatrachia</taxon>
        <taxon>Hyloidea</taxon>
        <taxon>Dendrobatidae</taxon>
        <taxon>Dendrobatinae</taxon>
        <taxon>Ranitomeya</taxon>
    </lineage>
</organism>
<dbReference type="Gene3D" id="3.40.50.300">
    <property type="entry name" value="P-loop containing nucleotide triphosphate hydrolases"/>
    <property type="match status" value="1"/>
</dbReference>
<dbReference type="Pfam" id="PF00685">
    <property type="entry name" value="Sulfotransfer_1"/>
    <property type="match status" value="1"/>
</dbReference>
<protein>
    <recommendedName>
        <fullName evidence="3">Sulfotransferase</fullName>
        <ecNumber evidence="3">2.8.2.-</ecNumber>
    </recommendedName>
</protein>
<evidence type="ECO:0000256" key="3">
    <source>
        <dbReference type="RuleBase" id="RU361155"/>
    </source>
</evidence>
<feature type="domain" description="Sulfotransferase" evidence="4">
    <location>
        <begin position="80"/>
        <end position="195"/>
    </location>
</feature>
<gene>
    <name evidence="5" type="ORF">RIMI_LOCUS8243059</name>
</gene>
<evidence type="ECO:0000256" key="1">
    <source>
        <dbReference type="ARBA" id="ARBA00005771"/>
    </source>
</evidence>
<dbReference type="EC" id="2.8.2.-" evidence="3"/>
<sequence length="207" mass="24040">MAPYRRLAYSKCGANIKKGTKTELGNYRPVSLASTVGKILEGILRDAILEYLKRNNLMTQYQHGFTRDRSCQTNLISFYEEDLRGSVIKICNFLGKELDDEAVDSVVKHASFKNMKQNNMSNYSLTPLEYMDLEKSTFLRKASKAMKQQKNVKSPILRRPLPFSVGDSRRLEKYNFTVAQNEYFDRIYKAEMKDFSVKFPWDTNIPE</sequence>
<evidence type="ECO:0000313" key="5">
    <source>
        <dbReference type="EMBL" id="CAJ0940101.1"/>
    </source>
</evidence>
<comment type="caution">
    <text evidence="5">The sequence shown here is derived from an EMBL/GenBank/DDBJ whole genome shotgun (WGS) entry which is preliminary data.</text>
</comment>
<comment type="similarity">
    <text evidence="1 3">Belongs to the sulfotransferase 1 family.</text>
</comment>
<dbReference type="EMBL" id="CAUEEQ010016204">
    <property type="protein sequence ID" value="CAJ0940101.1"/>
    <property type="molecule type" value="Genomic_DNA"/>
</dbReference>
<evidence type="ECO:0000259" key="4">
    <source>
        <dbReference type="Pfam" id="PF00685"/>
    </source>
</evidence>
<evidence type="ECO:0000313" key="6">
    <source>
        <dbReference type="Proteomes" id="UP001176940"/>
    </source>
</evidence>
<evidence type="ECO:0000256" key="2">
    <source>
        <dbReference type="ARBA" id="ARBA00022679"/>
    </source>
</evidence>